<evidence type="ECO:0000256" key="8">
    <source>
        <dbReference type="ARBA" id="ARBA00033369"/>
    </source>
</evidence>
<dbReference type="PROSITE" id="PS00389">
    <property type="entry name" value="ATPASE_DELTA"/>
    <property type="match status" value="1"/>
</dbReference>
<dbReference type="Pfam" id="PF00213">
    <property type="entry name" value="OSCP"/>
    <property type="match status" value="1"/>
</dbReference>
<evidence type="ECO:0000256" key="2">
    <source>
        <dbReference type="ARBA" id="ARBA00007046"/>
    </source>
</evidence>
<keyword evidence="7" id="KW-0066">ATP synthesis</keyword>
<proteinExistence type="inferred from homology"/>
<evidence type="ECO:0000313" key="12">
    <source>
        <dbReference type="EMBL" id="CAH1799319.1"/>
    </source>
</evidence>
<organism evidence="12 13">
    <name type="scientific">Owenia fusiformis</name>
    <name type="common">Polychaete worm</name>
    <dbReference type="NCBI Taxonomy" id="6347"/>
    <lineage>
        <taxon>Eukaryota</taxon>
        <taxon>Metazoa</taxon>
        <taxon>Spiralia</taxon>
        <taxon>Lophotrochozoa</taxon>
        <taxon>Annelida</taxon>
        <taxon>Polychaeta</taxon>
        <taxon>Sedentaria</taxon>
        <taxon>Canalipalpata</taxon>
        <taxon>Sabellida</taxon>
        <taxon>Oweniida</taxon>
        <taxon>Oweniidae</taxon>
        <taxon>Owenia</taxon>
    </lineage>
</organism>
<dbReference type="InterPro" id="IPR020781">
    <property type="entry name" value="ATPase_OSCP/d_CS"/>
</dbReference>
<dbReference type="NCBIfam" id="TIGR01145">
    <property type="entry name" value="ATP_synt_delta"/>
    <property type="match status" value="1"/>
</dbReference>
<keyword evidence="6" id="KW-0472">Membrane</keyword>
<dbReference type="EMBL" id="CAIIXF020000011">
    <property type="protein sequence ID" value="CAH1799319.1"/>
    <property type="molecule type" value="Genomic_DNA"/>
</dbReference>
<dbReference type="PANTHER" id="PTHR11910">
    <property type="entry name" value="ATP SYNTHASE DELTA CHAIN"/>
    <property type="match status" value="1"/>
</dbReference>
<evidence type="ECO:0000256" key="3">
    <source>
        <dbReference type="ARBA" id="ARBA00022448"/>
    </source>
</evidence>
<evidence type="ECO:0000256" key="11">
    <source>
        <dbReference type="ARBA" id="ARBA00078525"/>
    </source>
</evidence>
<dbReference type="InterPro" id="IPR000711">
    <property type="entry name" value="ATPase_OSCP/dsu"/>
</dbReference>
<gene>
    <name evidence="12" type="ORF">OFUS_LOCUS23345</name>
</gene>
<dbReference type="HAMAP" id="MF_01416">
    <property type="entry name" value="ATP_synth_delta_bact"/>
    <property type="match status" value="1"/>
</dbReference>
<evidence type="ECO:0000256" key="1">
    <source>
        <dbReference type="ARBA" id="ARBA00004370"/>
    </source>
</evidence>
<comment type="similarity">
    <text evidence="2">Belongs to the ATPase delta chain family.</text>
</comment>
<name>A0A8J1XHC4_OWEFU</name>
<evidence type="ECO:0000256" key="10">
    <source>
        <dbReference type="ARBA" id="ARBA00073432"/>
    </source>
</evidence>
<evidence type="ECO:0000313" key="13">
    <source>
        <dbReference type="Proteomes" id="UP000749559"/>
    </source>
</evidence>
<dbReference type="Proteomes" id="UP000749559">
    <property type="component" value="Unassembled WGS sequence"/>
</dbReference>
<evidence type="ECO:0000256" key="5">
    <source>
        <dbReference type="ARBA" id="ARBA00023065"/>
    </source>
</evidence>
<dbReference type="OrthoDB" id="1262810at2759"/>
<comment type="subcellular location">
    <subcellularLocation>
        <location evidence="1">Membrane</location>
    </subcellularLocation>
</comment>
<protein>
    <recommendedName>
        <fullName evidence="10">ATP synthase peripheral stalk subunit OSCP, mitochondrial</fullName>
    </recommendedName>
    <alternativeName>
        <fullName evidence="11">ATP synthase subunit O</fullName>
    </alternativeName>
    <alternativeName>
        <fullName evidence="8">Oligomycin sensitivity conferral protein</fullName>
    </alternativeName>
</protein>
<dbReference type="GO" id="GO:0046933">
    <property type="term" value="F:proton-transporting ATP synthase activity, rotational mechanism"/>
    <property type="evidence" value="ECO:0007669"/>
    <property type="project" value="InterPro"/>
</dbReference>
<dbReference type="Gene3D" id="1.10.520.20">
    <property type="entry name" value="N-terminal domain of the delta subunit of the F1F0-ATP synthase"/>
    <property type="match status" value="1"/>
</dbReference>
<reference evidence="12" key="1">
    <citation type="submission" date="2022-03" db="EMBL/GenBank/DDBJ databases">
        <authorList>
            <person name="Martin C."/>
        </authorList>
    </citation>
    <scope>NUCLEOTIDE SEQUENCE</scope>
</reference>
<keyword evidence="4" id="KW-0375">Hydrogen ion transport</keyword>
<dbReference type="PRINTS" id="PR00125">
    <property type="entry name" value="ATPASEDELTA"/>
</dbReference>
<sequence>MVHFSLNNIHNIFLSIQRFWSHRQYSTLTAMMAAPRFGNFVRQFSCSAVAQGKLAQAPVQIFGIEGRYAHAVYSAASKENKIDQLEKEFNKFRTLLKDQPKLLEVMKNPTLKRGLKRDTVEKVLKAEKFSPLTTNLFIAMADNGRLKKAPAVMDAFDTIMSAVRGEVTCTVTTAKALDAASEKALRAALNGFAKQGEKIQLTLDVDPTLIGGMVVKIGDKFVDMSMASKITTYTNLIKQAV</sequence>
<dbReference type="InterPro" id="IPR026015">
    <property type="entry name" value="ATP_synth_OSCP/delta_N_sf"/>
</dbReference>
<evidence type="ECO:0000256" key="9">
    <source>
        <dbReference type="ARBA" id="ARBA00064647"/>
    </source>
</evidence>
<evidence type="ECO:0000256" key="6">
    <source>
        <dbReference type="ARBA" id="ARBA00023136"/>
    </source>
</evidence>
<keyword evidence="3" id="KW-0813">Transport</keyword>
<evidence type="ECO:0000256" key="7">
    <source>
        <dbReference type="ARBA" id="ARBA00023310"/>
    </source>
</evidence>
<comment type="subunit">
    <text evidence="9">Component of the ATP synthase complex composed at least of ATP5F1A/subunit alpha, ATP5F1B/subunit beta, ATP5MC1/subunit c (homooctomer), MT-ATP6/subunit a, MT-ATP8/subunit 8, ATP5ME/subunit e, ATP5MF/subunit f, ATP5MG/subunit g, ATP5MK/subunit k, ATP5MJ/subunit j, ATP5F1C/subunit gamma, ATP5F1D/subunit delta, ATP5F1E/subunit epsilon, ATP5PF/subunit F6, ATP5PB/subunit b, ATP5PD/subunit d, ATP5PO/subunit OSCP. ATP synthase complex consists of a soluble F(1) head domain (subunits alpha(3) and beta(3)) - the catalytic core - and a membrane F(0) domain - the membrane proton channel (subunits c, a, 8, e, f, g, k and j). These two domains are linked by a central stalk (subunits gamma, delta, and epsilon) rotating inside the F1 region and a stationary peripheral stalk (subunits F6, b, d, and OSCP).</text>
</comment>
<evidence type="ECO:0000256" key="4">
    <source>
        <dbReference type="ARBA" id="ARBA00022781"/>
    </source>
</evidence>
<comment type="caution">
    <text evidence="12">The sequence shown here is derived from an EMBL/GenBank/DDBJ whole genome shotgun (WGS) entry which is preliminary data.</text>
</comment>
<accession>A0A8J1XHC4</accession>
<dbReference type="AlphaFoldDB" id="A0A8J1XHC4"/>
<dbReference type="SUPFAM" id="SSF47928">
    <property type="entry name" value="N-terminal domain of the delta subunit of the F1F0-ATP synthase"/>
    <property type="match status" value="1"/>
</dbReference>
<keyword evidence="13" id="KW-1185">Reference proteome</keyword>
<dbReference type="GO" id="GO:0016020">
    <property type="term" value="C:membrane"/>
    <property type="evidence" value="ECO:0007669"/>
    <property type="project" value="UniProtKB-SubCell"/>
</dbReference>
<keyword evidence="5" id="KW-0406">Ion transport</keyword>